<protein>
    <submittedName>
        <fullName evidence="2">Membrane protein</fullName>
    </submittedName>
</protein>
<feature type="transmembrane region" description="Helical" evidence="1">
    <location>
        <begin position="59"/>
        <end position="80"/>
    </location>
</feature>
<name>A0A1L7RGW2_STASA</name>
<reference evidence="2" key="1">
    <citation type="submission" date="2015-01" db="EMBL/GenBank/DDBJ databases">
        <title>Novel erm(44)-related macrolide-lincosamide-streptogramin B resistance gene in Staphylococcus saprophyticus.</title>
        <authorList>
            <person name="Wendlandt S."/>
            <person name="Hess S."/>
            <person name="Li J."/>
            <person name="Kadlec K."/>
            <person name="Wang Y."/>
            <person name="Fessler A.T."/>
            <person name="Schwarz S."/>
            <person name="Gallert C."/>
        </authorList>
    </citation>
    <scope>NUCLEOTIDE SEQUENCE</scope>
    <source>
        <strain evidence="2">Ab-7</strain>
    </source>
</reference>
<keyword evidence="1" id="KW-0812">Transmembrane</keyword>
<dbReference type="AlphaFoldDB" id="A0A1L7RGW2"/>
<evidence type="ECO:0000256" key="1">
    <source>
        <dbReference type="SAM" id="Phobius"/>
    </source>
</evidence>
<dbReference type="InterPro" id="IPR025356">
    <property type="entry name" value="DUF4260"/>
</dbReference>
<proteinExistence type="predicted"/>
<organism evidence="2">
    <name type="scientific">Staphylococcus saprophyticus</name>
    <dbReference type="NCBI Taxonomy" id="29385"/>
    <lineage>
        <taxon>Bacteria</taxon>
        <taxon>Bacillati</taxon>
        <taxon>Bacillota</taxon>
        <taxon>Bacilli</taxon>
        <taxon>Bacillales</taxon>
        <taxon>Staphylococcaceae</taxon>
        <taxon>Staphylococcus</taxon>
    </lineage>
</organism>
<keyword evidence="1" id="KW-1133">Transmembrane helix</keyword>
<accession>A0A1L7RGW2</accession>
<feature type="transmembrane region" description="Helical" evidence="1">
    <location>
        <begin position="9"/>
        <end position="27"/>
    </location>
</feature>
<gene>
    <name evidence="2" type="primary">ORF_o9</name>
</gene>
<dbReference type="EMBL" id="LN795824">
    <property type="protein sequence ID" value="CEO43711.1"/>
    <property type="molecule type" value="Genomic_DNA"/>
</dbReference>
<sequence length="81" mass="9551">MIRRCYMRNLIKVENVFVLILVISLYFMFDFSFWLFLIFLLAPDLTAIGYVFNKRIGSTVYNVGLTYVLPSLVTILYLLLK</sequence>
<keyword evidence="1" id="KW-0472">Membrane</keyword>
<evidence type="ECO:0000313" key="2">
    <source>
        <dbReference type="EMBL" id="CEO43711.1"/>
    </source>
</evidence>
<dbReference type="Pfam" id="PF14079">
    <property type="entry name" value="DUF4260"/>
    <property type="match status" value="1"/>
</dbReference>